<dbReference type="RefSeq" id="WP_119329960.1">
    <property type="nucleotide sequence ID" value="NZ_JBHSJH010000002.1"/>
</dbReference>
<sequence length="139" mass="16436">MSIRIFPEKVSNIKKHKTRAKIKDHTLDSKKLIKQASHILSSVEVANKEFKKIKLPYLENTNVVFYSPTKLVIQGNNSFIKTKVKELHDQYLEILKKKTFFSKLEEFELDIKYQAQKDNKNIINKKAKDIIEKLKEEFK</sequence>
<dbReference type="Proteomes" id="UP001595926">
    <property type="component" value="Unassembled WGS sequence"/>
</dbReference>
<evidence type="ECO:0000313" key="2">
    <source>
        <dbReference type="Proteomes" id="UP001595926"/>
    </source>
</evidence>
<reference evidence="2" key="1">
    <citation type="journal article" date="2019" name="Int. J. Syst. Evol. Microbiol.">
        <title>The Global Catalogue of Microorganisms (GCM) 10K type strain sequencing project: providing services to taxonomists for standard genome sequencing and annotation.</title>
        <authorList>
            <consortium name="The Broad Institute Genomics Platform"/>
            <consortium name="The Broad Institute Genome Sequencing Center for Infectious Disease"/>
            <person name="Wu L."/>
            <person name="Ma J."/>
        </authorList>
    </citation>
    <scope>NUCLEOTIDE SEQUENCE [LARGE SCALE GENOMIC DNA]</scope>
    <source>
        <strain evidence="2">CGMCC 1.13718</strain>
    </source>
</reference>
<dbReference type="EMBL" id="JBHSJH010000002">
    <property type="protein sequence ID" value="MFC4892591.1"/>
    <property type="molecule type" value="Genomic_DNA"/>
</dbReference>
<keyword evidence="2" id="KW-1185">Reference proteome</keyword>
<evidence type="ECO:0008006" key="3">
    <source>
        <dbReference type="Google" id="ProtNLM"/>
    </source>
</evidence>
<evidence type="ECO:0000313" key="1">
    <source>
        <dbReference type="EMBL" id="MFC4892591.1"/>
    </source>
</evidence>
<proteinExistence type="predicted"/>
<accession>A0ABV9TCQ9</accession>
<gene>
    <name evidence="1" type="ORF">ACFPDQ_05970</name>
</gene>
<name>A0ABV9TCQ9_9GAMM</name>
<organism evidence="1 2">
    <name type="scientific">Pseudofrancisella aestuarii</name>
    <dbReference type="NCBI Taxonomy" id="2670347"/>
    <lineage>
        <taxon>Bacteria</taxon>
        <taxon>Pseudomonadati</taxon>
        <taxon>Pseudomonadota</taxon>
        <taxon>Gammaproteobacteria</taxon>
        <taxon>Thiotrichales</taxon>
        <taxon>Francisellaceae</taxon>
        <taxon>Pseudofrancisella</taxon>
    </lineage>
</organism>
<comment type="caution">
    <text evidence="1">The sequence shown here is derived from an EMBL/GenBank/DDBJ whole genome shotgun (WGS) entry which is preliminary data.</text>
</comment>
<protein>
    <recommendedName>
        <fullName evidence="3">DUF721 domain-containing protein</fullName>
    </recommendedName>
</protein>